<dbReference type="EMBL" id="WKMW01000022">
    <property type="protein sequence ID" value="MRY86266.1"/>
    <property type="molecule type" value="Genomic_DNA"/>
</dbReference>
<evidence type="ECO:0000313" key="5">
    <source>
        <dbReference type="EMBL" id="MRZ08163.1"/>
    </source>
</evidence>
<evidence type="ECO:0000313" key="8">
    <source>
        <dbReference type="Proteomes" id="UP000471216"/>
    </source>
</evidence>
<evidence type="ECO:0000256" key="2">
    <source>
        <dbReference type="SAM" id="MobiDB-lite"/>
    </source>
</evidence>
<dbReference type="GO" id="GO:0003677">
    <property type="term" value="F:DNA binding"/>
    <property type="evidence" value="ECO:0007669"/>
    <property type="project" value="InterPro"/>
</dbReference>
<keyword evidence="1" id="KW-0175">Coiled coil</keyword>
<gene>
    <name evidence="3" type="ORF">ERS852560_02262</name>
    <name evidence="5" type="ORF">GKD54_18535</name>
    <name evidence="4" type="ORF">GKD58_18780</name>
</gene>
<evidence type="ECO:0000256" key="1">
    <source>
        <dbReference type="SAM" id="Coils"/>
    </source>
</evidence>
<dbReference type="GO" id="GO:0006310">
    <property type="term" value="P:DNA recombination"/>
    <property type="evidence" value="ECO:0007669"/>
    <property type="project" value="InterPro"/>
</dbReference>
<dbReference type="Proteomes" id="UP000471216">
    <property type="component" value="Unassembled WGS sequence"/>
</dbReference>
<protein>
    <submittedName>
        <fullName evidence="3">Plasmid recombination enzyme</fullName>
    </submittedName>
    <submittedName>
        <fullName evidence="4">Recombinase</fullName>
    </submittedName>
</protein>
<evidence type="ECO:0000313" key="3">
    <source>
        <dbReference type="EMBL" id="CUQ33530.1"/>
    </source>
</evidence>
<feature type="coiled-coil region" evidence="1">
    <location>
        <begin position="220"/>
        <end position="337"/>
    </location>
</feature>
<dbReference type="EMBL" id="WKMX01000020">
    <property type="protein sequence ID" value="MRZ08163.1"/>
    <property type="molecule type" value="Genomic_DNA"/>
</dbReference>
<dbReference type="CDD" id="cd17242">
    <property type="entry name" value="MobM_relaxase"/>
    <property type="match status" value="1"/>
</dbReference>
<sequence length="465" mass="52759">MTTQYAVCHLERGAGNDSGMSCHIERKTAEGKPHIPNNADESRTYLNRELIDFPKGVVNRTQAIQHRIETAGLQRKVGKNQTRAVRVLLTGTHEQMMALANGGRLDDWCRANIKWLHDTFGEDNLVSCVLHMDEKTPHLHATVVPVVSSPRKRREREGEVKYKEKAPAPRLCANELMTRGKLRQYQDTYAQTMAEFGLKRGVVASGARHQTQQQYNRQQALELQADIESLTAEIEKLAVEKDKVKKEAKDGKNRILSWLGTGELPKLEKEVSDKDKQIAGLQKQLADMQKRYDDLKANSLRERNSYQKEIDAATKRIAEWEARYKAEQNRAKELHRKAYPERYRLSSGAELVSGWIPNRMYPSLSITTLFHGTEFKNTSYNLSQNLLDKYDSGALTLHELVNELFEPWEQVDESQHSLLAIALQTAAGGIPTPHVGTGAGGSSSDLPWNDNDKNKYQKTKFKGRR</sequence>
<evidence type="ECO:0000313" key="4">
    <source>
        <dbReference type="EMBL" id="MRY86266.1"/>
    </source>
</evidence>
<dbReference type="Proteomes" id="UP000095332">
    <property type="component" value="Unassembled WGS sequence"/>
</dbReference>
<organism evidence="3 6">
    <name type="scientific">Parabacteroides distasonis</name>
    <dbReference type="NCBI Taxonomy" id="823"/>
    <lineage>
        <taxon>Bacteria</taxon>
        <taxon>Pseudomonadati</taxon>
        <taxon>Bacteroidota</taxon>
        <taxon>Bacteroidia</taxon>
        <taxon>Bacteroidales</taxon>
        <taxon>Tannerellaceae</taxon>
        <taxon>Parabacteroides</taxon>
    </lineage>
</organism>
<evidence type="ECO:0000313" key="7">
    <source>
        <dbReference type="Proteomes" id="UP000450599"/>
    </source>
</evidence>
<proteinExistence type="predicted"/>
<accession>A0A174VND4</accession>
<dbReference type="EMBL" id="CZBM01000008">
    <property type="protein sequence ID" value="CUQ33530.1"/>
    <property type="molecule type" value="Genomic_DNA"/>
</dbReference>
<dbReference type="Gene3D" id="3.30.930.30">
    <property type="match status" value="1"/>
</dbReference>
<reference evidence="7 8" key="2">
    <citation type="journal article" date="2019" name="Nat. Med.">
        <title>A library of human gut bacterial isolates paired with longitudinal multiomics data enables mechanistic microbiome research.</title>
        <authorList>
            <person name="Poyet M."/>
            <person name="Groussin M."/>
            <person name="Gibbons S.M."/>
            <person name="Avila-Pacheco J."/>
            <person name="Jiang X."/>
            <person name="Kearney S.M."/>
            <person name="Perrotta A.R."/>
            <person name="Berdy B."/>
            <person name="Zhao S."/>
            <person name="Lieberman T.D."/>
            <person name="Swanson P.K."/>
            <person name="Smith M."/>
            <person name="Roesemann S."/>
            <person name="Alexander J.E."/>
            <person name="Rich S.A."/>
            <person name="Livny J."/>
            <person name="Vlamakis H."/>
            <person name="Clish C."/>
            <person name="Bullock K."/>
            <person name="Deik A."/>
            <person name="Scott J."/>
            <person name="Pierce K.A."/>
            <person name="Xavier R.J."/>
            <person name="Alm E.J."/>
        </authorList>
    </citation>
    <scope>NUCLEOTIDE SEQUENCE [LARGE SCALE GENOMIC DNA]</scope>
    <source>
        <strain evidence="5 8">BIOML-A10</strain>
        <strain evidence="4 7">BIOML-A11</strain>
    </source>
</reference>
<dbReference type="NCBIfam" id="NF041497">
    <property type="entry name" value="MobV"/>
    <property type="match status" value="1"/>
</dbReference>
<evidence type="ECO:0000313" key="6">
    <source>
        <dbReference type="Proteomes" id="UP000095332"/>
    </source>
</evidence>
<feature type="region of interest" description="Disordered" evidence="2">
    <location>
        <begin position="432"/>
        <end position="465"/>
    </location>
</feature>
<name>A0A174VND4_PARDI</name>
<dbReference type="AlphaFoldDB" id="A0A174VND4"/>
<dbReference type="RefSeq" id="WP_057328559.1">
    <property type="nucleotide sequence ID" value="NZ_CZBM01000008.1"/>
</dbReference>
<dbReference type="Pfam" id="PF01076">
    <property type="entry name" value="Mob_Pre"/>
    <property type="match status" value="1"/>
</dbReference>
<dbReference type="InterPro" id="IPR001668">
    <property type="entry name" value="Mob_Pre"/>
</dbReference>
<dbReference type="Proteomes" id="UP000450599">
    <property type="component" value="Unassembled WGS sequence"/>
</dbReference>
<dbReference type="Gene3D" id="1.10.287.1490">
    <property type="match status" value="1"/>
</dbReference>
<feature type="compositionally biased region" description="Basic residues" evidence="2">
    <location>
        <begin position="456"/>
        <end position="465"/>
    </location>
</feature>
<reference evidence="3 6" key="1">
    <citation type="submission" date="2015-09" db="EMBL/GenBank/DDBJ databases">
        <authorList>
            <consortium name="Pathogen Informatics"/>
        </authorList>
    </citation>
    <scope>NUCLEOTIDE SEQUENCE [LARGE SCALE GENOMIC DNA]</scope>
    <source>
        <strain evidence="3 6">2789STDY5834948</strain>
    </source>
</reference>